<evidence type="ECO:0000256" key="18">
    <source>
        <dbReference type="SAM" id="SignalP"/>
    </source>
</evidence>
<gene>
    <name evidence="20" type="ORF">LY89DRAFT_784517</name>
</gene>
<dbReference type="InterPro" id="IPR001547">
    <property type="entry name" value="Glyco_hydro_5"/>
</dbReference>
<keyword evidence="8 17" id="KW-0326">Glycosidase</keyword>
<dbReference type="Proteomes" id="UP000070700">
    <property type="component" value="Unassembled WGS sequence"/>
</dbReference>
<evidence type="ECO:0000256" key="17">
    <source>
        <dbReference type="RuleBase" id="RU361153"/>
    </source>
</evidence>
<evidence type="ECO:0000256" key="9">
    <source>
        <dbReference type="ARBA" id="ARBA00023316"/>
    </source>
</evidence>
<evidence type="ECO:0000256" key="14">
    <source>
        <dbReference type="ARBA" id="ARBA00041472"/>
    </source>
</evidence>
<dbReference type="PANTHER" id="PTHR31297">
    <property type="entry name" value="GLUCAN ENDO-1,6-BETA-GLUCOSIDASE B"/>
    <property type="match status" value="1"/>
</dbReference>
<protein>
    <recommendedName>
        <fullName evidence="13">glucan endo-1,6-beta-glucosidase</fullName>
        <ecNumber evidence="13">3.2.1.75</ecNumber>
    </recommendedName>
    <alternativeName>
        <fullName evidence="15">Beta-1,6-glucanase B</fullName>
    </alternativeName>
    <alternativeName>
        <fullName evidence="14">Endo-1,6-beta-D-glucanase B</fullName>
    </alternativeName>
    <alternativeName>
        <fullName evidence="16">Endo-1,6-beta-glucanase B</fullName>
    </alternativeName>
</protein>
<dbReference type="GeneID" id="28832521"/>
<evidence type="ECO:0000256" key="1">
    <source>
        <dbReference type="ARBA" id="ARBA00004613"/>
    </source>
</evidence>
<comment type="catalytic activity">
    <reaction evidence="11">
        <text>Random hydrolysis of (1-&gt;6)-linkages in (1-&gt;6)-beta-D-glucans.</text>
        <dbReference type="EC" id="3.2.1.75"/>
    </reaction>
</comment>
<dbReference type="PANTHER" id="PTHR31297:SF39">
    <property type="entry name" value="GLUCAN ENDO-1,6-BETA-GLUCOSIDASE B"/>
    <property type="match status" value="1"/>
</dbReference>
<evidence type="ECO:0000256" key="10">
    <source>
        <dbReference type="ARBA" id="ARBA00023326"/>
    </source>
</evidence>
<keyword evidence="7" id="KW-0119">Carbohydrate metabolism</keyword>
<evidence type="ECO:0000256" key="12">
    <source>
        <dbReference type="ARBA" id="ARBA00037628"/>
    </source>
</evidence>
<evidence type="ECO:0000256" key="11">
    <source>
        <dbReference type="ARBA" id="ARBA00036633"/>
    </source>
</evidence>
<evidence type="ECO:0000313" key="20">
    <source>
        <dbReference type="EMBL" id="KUJ14604.1"/>
    </source>
</evidence>
<feature type="domain" description="Glycoside hydrolase family 5" evidence="19">
    <location>
        <begin position="104"/>
        <end position="386"/>
    </location>
</feature>
<dbReference type="Gene3D" id="3.20.20.80">
    <property type="entry name" value="Glycosidases"/>
    <property type="match status" value="1"/>
</dbReference>
<dbReference type="OrthoDB" id="1887033at2759"/>
<dbReference type="FunFam" id="3.20.20.80:FF:000269">
    <property type="entry name" value="Probable glucan endo-1,6-beta-glucosidase B"/>
    <property type="match status" value="1"/>
</dbReference>
<comment type="subcellular location">
    <subcellularLocation>
        <location evidence="1">Secreted</location>
    </subcellularLocation>
</comment>
<dbReference type="GO" id="GO:0071555">
    <property type="term" value="P:cell wall organization"/>
    <property type="evidence" value="ECO:0007669"/>
    <property type="project" value="UniProtKB-KW"/>
</dbReference>
<keyword evidence="3" id="KW-0964">Secreted</keyword>
<evidence type="ECO:0000256" key="13">
    <source>
        <dbReference type="ARBA" id="ARBA00038935"/>
    </source>
</evidence>
<keyword evidence="6" id="KW-0325">Glycoprotein</keyword>
<keyword evidence="21" id="KW-1185">Reference proteome</keyword>
<evidence type="ECO:0000256" key="4">
    <source>
        <dbReference type="ARBA" id="ARBA00022729"/>
    </source>
</evidence>
<dbReference type="AlphaFoldDB" id="A0A194X3J8"/>
<evidence type="ECO:0000256" key="16">
    <source>
        <dbReference type="ARBA" id="ARBA00043257"/>
    </source>
</evidence>
<reference evidence="20 21" key="1">
    <citation type="submission" date="2015-10" db="EMBL/GenBank/DDBJ databases">
        <title>Full genome of DAOMC 229536 Phialocephala scopiformis, a fungal endophyte of spruce producing the potent anti-insectan compound rugulosin.</title>
        <authorList>
            <consortium name="DOE Joint Genome Institute"/>
            <person name="Walker A.K."/>
            <person name="Frasz S.L."/>
            <person name="Seifert K.A."/>
            <person name="Miller J.D."/>
            <person name="Mondo S.J."/>
            <person name="Labutti K."/>
            <person name="Lipzen A."/>
            <person name="Dockter R."/>
            <person name="Kennedy M."/>
            <person name="Grigoriev I.V."/>
            <person name="Spatafora J.W."/>
        </authorList>
    </citation>
    <scope>NUCLEOTIDE SEQUENCE [LARGE SCALE GENOMIC DNA]</scope>
    <source>
        <strain evidence="20 21">CBS 120377</strain>
    </source>
</reference>
<dbReference type="InParanoid" id="A0A194X3J8"/>
<keyword evidence="5 17" id="KW-0378">Hydrolase</keyword>
<dbReference type="GO" id="GO:0005576">
    <property type="term" value="C:extracellular region"/>
    <property type="evidence" value="ECO:0007669"/>
    <property type="project" value="UniProtKB-SubCell"/>
</dbReference>
<accession>A0A194X3J8</accession>
<dbReference type="RefSeq" id="XP_018068959.1">
    <property type="nucleotide sequence ID" value="XM_018222795.1"/>
</dbReference>
<evidence type="ECO:0000256" key="2">
    <source>
        <dbReference type="ARBA" id="ARBA00005641"/>
    </source>
</evidence>
<evidence type="ECO:0000256" key="6">
    <source>
        <dbReference type="ARBA" id="ARBA00023180"/>
    </source>
</evidence>
<dbReference type="InterPro" id="IPR050386">
    <property type="entry name" value="Glycosyl_hydrolase_5"/>
</dbReference>
<feature type="chain" id="PRO_5008267803" description="glucan endo-1,6-beta-glucosidase" evidence="18">
    <location>
        <begin position="19"/>
        <end position="419"/>
    </location>
</feature>
<evidence type="ECO:0000256" key="7">
    <source>
        <dbReference type="ARBA" id="ARBA00023277"/>
    </source>
</evidence>
<sequence length="419" mass="46542">MYIFSLFVILLLTGPARAWIPGQDKEIYAADGSNLFNNTALATNASSKRWLPSSAKIRGVNLGSMFVFEPWLAQTAWTNMGCGGLNSEFDCVSHLGQAQANSVFQAHWSSWITQSDITQMQSYGLNTIRIPVGYWMKEDLVYSDSEHFPQGGLSYLEQVCGWASDAGFYIIIDLHGAPGAQVANNSDTGQFAPSPGFYVDYQYSRAETFLSWLTNLTHTTNAFRNVGMIEIVNEPVQNADTVATMRSSYYPNAYAAIRSAESALGITASNALHVQVMNELWGSGDPKQYLTNQNFMAYDDHRYLKWSNITTSMSAYLSDSCTNNRASDGDTPTIVGEWSLSVPDDVQWTSAWDPSTQQSFYSQWFAAQVLTYEKNTNGWIFWTWKSQLGDYRWSYQDAVAAGVIPQNLSGVNASACSGY</sequence>
<dbReference type="EMBL" id="KQ947420">
    <property type="protein sequence ID" value="KUJ14604.1"/>
    <property type="molecule type" value="Genomic_DNA"/>
</dbReference>
<keyword evidence="10" id="KW-0624">Polysaccharide degradation</keyword>
<evidence type="ECO:0000256" key="3">
    <source>
        <dbReference type="ARBA" id="ARBA00022525"/>
    </source>
</evidence>
<dbReference type="KEGG" id="psco:LY89DRAFT_784517"/>
<dbReference type="SUPFAM" id="SSF51445">
    <property type="entry name" value="(Trans)glycosidases"/>
    <property type="match status" value="1"/>
</dbReference>
<evidence type="ECO:0000313" key="21">
    <source>
        <dbReference type="Proteomes" id="UP000070700"/>
    </source>
</evidence>
<evidence type="ECO:0000256" key="8">
    <source>
        <dbReference type="ARBA" id="ARBA00023295"/>
    </source>
</evidence>
<comment type="function">
    <text evidence="12">Beta-glucanases participate in the metabolism of beta-glucan, the main structural component of the cell wall. Acts on lutean, pustulan and 1,6-oligo-beta-D-glucosides.</text>
</comment>
<dbReference type="GO" id="GO:0009986">
    <property type="term" value="C:cell surface"/>
    <property type="evidence" value="ECO:0007669"/>
    <property type="project" value="TreeGrafter"/>
</dbReference>
<name>A0A194X3J8_MOLSC</name>
<dbReference type="GO" id="GO:0004338">
    <property type="term" value="F:glucan exo-1,3-beta-glucosidase activity"/>
    <property type="evidence" value="ECO:0007669"/>
    <property type="project" value="TreeGrafter"/>
</dbReference>
<dbReference type="GO" id="GO:0046557">
    <property type="term" value="F:glucan endo-1,6-beta-glucosidase activity"/>
    <property type="evidence" value="ECO:0007669"/>
    <property type="project" value="UniProtKB-EC"/>
</dbReference>
<evidence type="ECO:0000256" key="15">
    <source>
        <dbReference type="ARBA" id="ARBA00042025"/>
    </source>
</evidence>
<organism evidence="20 21">
    <name type="scientific">Mollisia scopiformis</name>
    <name type="common">Conifer needle endophyte fungus</name>
    <name type="synonym">Phialocephala scopiformis</name>
    <dbReference type="NCBI Taxonomy" id="149040"/>
    <lineage>
        <taxon>Eukaryota</taxon>
        <taxon>Fungi</taxon>
        <taxon>Dikarya</taxon>
        <taxon>Ascomycota</taxon>
        <taxon>Pezizomycotina</taxon>
        <taxon>Leotiomycetes</taxon>
        <taxon>Helotiales</taxon>
        <taxon>Mollisiaceae</taxon>
        <taxon>Mollisia</taxon>
    </lineage>
</organism>
<dbReference type="GO" id="GO:0009251">
    <property type="term" value="P:glucan catabolic process"/>
    <property type="evidence" value="ECO:0007669"/>
    <property type="project" value="TreeGrafter"/>
</dbReference>
<dbReference type="EC" id="3.2.1.75" evidence="13"/>
<keyword evidence="9" id="KW-0961">Cell wall biogenesis/degradation</keyword>
<proteinExistence type="inferred from homology"/>
<feature type="signal peptide" evidence="18">
    <location>
        <begin position="1"/>
        <end position="18"/>
    </location>
</feature>
<comment type="similarity">
    <text evidence="2 17">Belongs to the glycosyl hydrolase 5 (cellulase A) family.</text>
</comment>
<keyword evidence="4 18" id="KW-0732">Signal</keyword>
<evidence type="ECO:0000259" key="19">
    <source>
        <dbReference type="Pfam" id="PF00150"/>
    </source>
</evidence>
<dbReference type="Pfam" id="PF00150">
    <property type="entry name" value="Cellulase"/>
    <property type="match status" value="1"/>
</dbReference>
<evidence type="ECO:0000256" key="5">
    <source>
        <dbReference type="ARBA" id="ARBA00022801"/>
    </source>
</evidence>
<dbReference type="InterPro" id="IPR017853">
    <property type="entry name" value="GH"/>
</dbReference>